<sequence>MPRRLPPFAPLVAFDAVTRHGSFTRAAAELGVTQSAVSHQIRKLEDHFGVALLQRQNPGIGITPAGAQLRQELAAALDALGALDAQVRRRSNRTTLRVGASSALATWWLVRRLPDFTARHPSINVDLKPLETGDSSRRPLDVRIVWNASEDARRTSTQLPLFWERIFPVCAPHLLPRRRPLTDPDGLLALPLIHKGDNATGDWGWPSWFRRLGLPKSGAAAGSLTLDDMGMCMSAAAEGAGVTLGRSLLIADAVSSGRLVSALANYPTVECTKIQVAQWPADLIGDRSVELFVNWLAEQAETTVKNMSAA</sequence>
<keyword evidence="5" id="KW-0804">Transcription</keyword>
<dbReference type="PANTHER" id="PTHR30537:SF26">
    <property type="entry name" value="GLYCINE CLEAVAGE SYSTEM TRANSCRIPTIONAL ACTIVATOR"/>
    <property type="match status" value="1"/>
</dbReference>
<accession>A0A8T5VGG9</accession>
<dbReference type="SUPFAM" id="SSF53850">
    <property type="entry name" value="Periplasmic binding protein-like II"/>
    <property type="match status" value="1"/>
</dbReference>
<dbReference type="PROSITE" id="PS50931">
    <property type="entry name" value="HTH_LYSR"/>
    <property type="match status" value="1"/>
</dbReference>
<comment type="similarity">
    <text evidence="2">Belongs to the LysR transcriptional regulatory family.</text>
</comment>
<dbReference type="AlphaFoldDB" id="A0A8T5VGG9"/>
<dbReference type="FunFam" id="1.10.10.10:FF:000001">
    <property type="entry name" value="LysR family transcriptional regulator"/>
    <property type="match status" value="1"/>
</dbReference>
<dbReference type="PRINTS" id="PR00039">
    <property type="entry name" value="HTHLYSR"/>
</dbReference>
<evidence type="ECO:0000256" key="5">
    <source>
        <dbReference type="ARBA" id="ARBA00023163"/>
    </source>
</evidence>
<dbReference type="InterPro" id="IPR058163">
    <property type="entry name" value="LysR-type_TF_proteobact-type"/>
</dbReference>
<dbReference type="Gene3D" id="3.40.190.10">
    <property type="entry name" value="Periplasmic binding protein-like II"/>
    <property type="match status" value="2"/>
</dbReference>
<dbReference type="InterPro" id="IPR005119">
    <property type="entry name" value="LysR_subst-bd"/>
</dbReference>
<dbReference type="RefSeq" id="WP_063985519.1">
    <property type="nucleotide sequence ID" value="NZ_CP096251.1"/>
</dbReference>
<comment type="function">
    <text evidence="1">NodD regulates the expression of the nodABCFE genes which encode other nodulation proteins. NodD is also a negative regulator of its own expression. Binds flavonoids as inducers.</text>
</comment>
<proteinExistence type="inferred from homology"/>
<evidence type="ECO:0000256" key="4">
    <source>
        <dbReference type="ARBA" id="ARBA00023125"/>
    </source>
</evidence>
<dbReference type="GO" id="GO:0006351">
    <property type="term" value="P:DNA-templated transcription"/>
    <property type="evidence" value="ECO:0007669"/>
    <property type="project" value="TreeGrafter"/>
</dbReference>
<evidence type="ECO:0000313" key="7">
    <source>
        <dbReference type="Proteomes" id="UP000551709"/>
    </source>
</evidence>
<dbReference type="InterPro" id="IPR036388">
    <property type="entry name" value="WH-like_DNA-bd_sf"/>
</dbReference>
<dbReference type="Proteomes" id="UP000551709">
    <property type="component" value="Chromosome"/>
</dbReference>
<protein>
    <submittedName>
        <fullName evidence="6">LysR substrate-binding domain-containing protein</fullName>
    </submittedName>
</protein>
<dbReference type="InterPro" id="IPR036390">
    <property type="entry name" value="WH_DNA-bd_sf"/>
</dbReference>
<evidence type="ECO:0000256" key="2">
    <source>
        <dbReference type="ARBA" id="ARBA00009437"/>
    </source>
</evidence>
<dbReference type="PANTHER" id="PTHR30537">
    <property type="entry name" value="HTH-TYPE TRANSCRIPTIONAL REGULATOR"/>
    <property type="match status" value="1"/>
</dbReference>
<dbReference type="Pfam" id="PF03466">
    <property type="entry name" value="LysR_substrate"/>
    <property type="match status" value="1"/>
</dbReference>
<dbReference type="GO" id="GO:0043565">
    <property type="term" value="F:sequence-specific DNA binding"/>
    <property type="evidence" value="ECO:0007669"/>
    <property type="project" value="TreeGrafter"/>
</dbReference>
<dbReference type="SUPFAM" id="SSF46785">
    <property type="entry name" value="Winged helix' DNA-binding domain"/>
    <property type="match status" value="1"/>
</dbReference>
<organism evidence="6 7">
    <name type="scientific">Bradyrhizobium barranii subsp. apii</name>
    <dbReference type="NCBI Taxonomy" id="2819348"/>
    <lineage>
        <taxon>Bacteria</taxon>
        <taxon>Pseudomonadati</taxon>
        <taxon>Pseudomonadota</taxon>
        <taxon>Alphaproteobacteria</taxon>
        <taxon>Hyphomicrobiales</taxon>
        <taxon>Nitrobacteraceae</taxon>
        <taxon>Bradyrhizobium</taxon>
        <taxon>Bradyrhizobium barranii</taxon>
    </lineage>
</organism>
<reference evidence="6" key="2">
    <citation type="submission" date="2022-04" db="EMBL/GenBank/DDBJ databases">
        <authorList>
            <person name="Bromfield E.S.P."/>
            <person name="Cloutier S."/>
        </authorList>
    </citation>
    <scope>NUCLEOTIDE SEQUENCE</scope>
    <source>
        <strain evidence="6">1S5</strain>
    </source>
</reference>
<dbReference type="InterPro" id="IPR000847">
    <property type="entry name" value="LysR_HTH_N"/>
</dbReference>
<name>A0A8T5VGG9_9BRAD</name>
<keyword evidence="4" id="KW-0238">DNA-binding</keyword>
<evidence type="ECO:0000256" key="1">
    <source>
        <dbReference type="ARBA" id="ARBA00003502"/>
    </source>
</evidence>
<keyword evidence="3" id="KW-0805">Transcription regulation</keyword>
<gene>
    <name evidence="6" type="ORF">HAP41_0000009080</name>
</gene>
<dbReference type="GO" id="GO:0003700">
    <property type="term" value="F:DNA-binding transcription factor activity"/>
    <property type="evidence" value="ECO:0007669"/>
    <property type="project" value="InterPro"/>
</dbReference>
<reference evidence="6" key="1">
    <citation type="journal article" date="2017" name="Syst. Appl. Microbiol.">
        <title>Soybeans inoculated with root zone soils of Canadian native legumes harbour diverse and novel Bradyrhizobium spp. that possess agricultural potential.</title>
        <authorList>
            <person name="Bromfield E.S.P."/>
            <person name="Cloutier S."/>
            <person name="Tambong J.T."/>
            <person name="Tran Thi T.V."/>
        </authorList>
    </citation>
    <scope>NUCLEOTIDE SEQUENCE</scope>
    <source>
        <strain evidence="6">1S5</strain>
    </source>
</reference>
<evidence type="ECO:0000313" key="6">
    <source>
        <dbReference type="EMBL" id="UPT89111.1"/>
    </source>
</evidence>
<dbReference type="EMBL" id="CP096255">
    <property type="protein sequence ID" value="UPT89111.1"/>
    <property type="molecule type" value="Genomic_DNA"/>
</dbReference>
<evidence type="ECO:0000256" key="3">
    <source>
        <dbReference type="ARBA" id="ARBA00023015"/>
    </source>
</evidence>
<dbReference type="Gene3D" id="1.10.10.10">
    <property type="entry name" value="Winged helix-like DNA-binding domain superfamily/Winged helix DNA-binding domain"/>
    <property type="match status" value="1"/>
</dbReference>
<dbReference type="Pfam" id="PF00126">
    <property type="entry name" value="HTH_1"/>
    <property type="match status" value="1"/>
</dbReference>